<dbReference type="Proteomes" id="UP001327093">
    <property type="component" value="Unassembled WGS sequence"/>
</dbReference>
<dbReference type="EMBL" id="JAWLNX010000017">
    <property type="protein sequence ID" value="MEB3370328.1"/>
    <property type="molecule type" value="Genomic_DNA"/>
</dbReference>
<organism evidence="3 4">
    <name type="scientific">Saccharopolyspora mangrovi</name>
    <dbReference type="NCBI Taxonomy" id="3082379"/>
    <lineage>
        <taxon>Bacteria</taxon>
        <taxon>Bacillati</taxon>
        <taxon>Actinomycetota</taxon>
        <taxon>Actinomycetes</taxon>
        <taxon>Pseudonocardiales</taxon>
        <taxon>Pseudonocardiaceae</taxon>
        <taxon>Saccharopolyspora</taxon>
    </lineage>
</organism>
<feature type="signal peptide" evidence="2">
    <location>
        <begin position="1"/>
        <end position="22"/>
    </location>
</feature>
<sequence length="188" mass="19230">MAAKRLLISAVLVSAGLSGCTAAEQVAPAPPSAQPSTSEESTATSTVPSISREVPPEQRRTLGSLSAQDLCGLVRPDELAALAFEVEPGQPREVGIEPPVRGCGFPARTDGREVLVGAQAPGFADLGTEEVELGAVRGTQVLRTSDCTVYAPVAGATLQVSVISGDTDSDSCRTASDVAQYLLPGLVL</sequence>
<dbReference type="InterPro" id="IPR024520">
    <property type="entry name" value="DUF3558"/>
</dbReference>
<evidence type="ECO:0000256" key="2">
    <source>
        <dbReference type="SAM" id="SignalP"/>
    </source>
</evidence>
<feature type="chain" id="PRO_5046551712" evidence="2">
    <location>
        <begin position="23"/>
        <end position="188"/>
    </location>
</feature>
<name>A0ABU6AFJ2_9PSEU</name>
<evidence type="ECO:0000313" key="3">
    <source>
        <dbReference type="EMBL" id="MEB3370328.1"/>
    </source>
</evidence>
<keyword evidence="2" id="KW-0732">Signal</keyword>
<comment type="caution">
    <text evidence="3">The sequence shown here is derived from an EMBL/GenBank/DDBJ whole genome shotgun (WGS) entry which is preliminary data.</text>
</comment>
<evidence type="ECO:0000256" key="1">
    <source>
        <dbReference type="SAM" id="MobiDB-lite"/>
    </source>
</evidence>
<keyword evidence="4" id="KW-1185">Reference proteome</keyword>
<dbReference type="PROSITE" id="PS51257">
    <property type="entry name" value="PROKAR_LIPOPROTEIN"/>
    <property type="match status" value="1"/>
</dbReference>
<accession>A0ABU6AFJ2</accession>
<dbReference type="Pfam" id="PF12079">
    <property type="entry name" value="DUF3558"/>
    <property type="match status" value="1"/>
</dbReference>
<feature type="region of interest" description="Disordered" evidence="1">
    <location>
        <begin position="26"/>
        <end position="58"/>
    </location>
</feature>
<reference evidence="3 4" key="1">
    <citation type="submission" date="2023-10" db="EMBL/GenBank/DDBJ databases">
        <title>Saccharopolyspora sp. nov., isolated from mangrove soil.</title>
        <authorList>
            <person name="Lu Y."/>
            <person name="Liu W."/>
        </authorList>
    </citation>
    <scope>NUCLEOTIDE SEQUENCE [LARGE SCALE GENOMIC DNA]</scope>
    <source>
        <strain evidence="3 4">S2-29</strain>
    </source>
</reference>
<proteinExistence type="predicted"/>
<protein>
    <submittedName>
        <fullName evidence="3">DUF3558 family protein</fullName>
    </submittedName>
</protein>
<evidence type="ECO:0000313" key="4">
    <source>
        <dbReference type="Proteomes" id="UP001327093"/>
    </source>
</evidence>
<dbReference type="RefSeq" id="WP_324267798.1">
    <property type="nucleotide sequence ID" value="NZ_JAWLNX010000017.1"/>
</dbReference>
<feature type="compositionally biased region" description="Low complexity" evidence="1">
    <location>
        <begin position="34"/>
        <end position="49"/>
    </location>
</feature>
<gene>
    <name evidence="3" type="ORF">R4I43_23260</name>
</gene>